<organism evidence="2 3">
    <name type="scientific">Mytilus galloprovincialis</name>
    <name type="common">Mediterranean mussel</name>
    <dbReference type="NCBI Taxonomy" id="29158"/>
    <lineage>
        <taxon>Eukaryota</taxon>
        <taxon>Metazoa</taxon>
        <taxon>Spiralia</taxon>
        <taxon>Lophotrochozoa</taxon>
        <taxon>Mollusca</taxon>
        <taxon>Bivalvia</taxon>
        <taxon>Autobranchia</taxon>
        <taxon>Pteriomorphia</taxon>
        <taxon>Mytilida</taxon>
        <taxon>Mytiloidea</taxon>
        <taxon>Mytilidae</taxon>
        <taxon>Mytilinae</taxon>
        <taxon>Mytilus</taxon>
    </lineage>
</organism>
<evidence type="ECO:0000313" key="2">
    <source>
        <dbReference type="EMBL" id="VDI29868.1"/>
    </source>
</evidence>
<comment type="caution">
    <text evidence="2">The sequence shown here is derived from an EMBL/GenBank/DDBJ whole genome shotgun (WGS) entry which is preliminary data.</text>
</comment>
<protein>
    <submittedName>
        <fullName evidence="2">Uncharacterized protein</fullName>
    </submittedName>
</protein>
<proteinExistence type="predicted"/>
<dbReference type="EMBL" id="UYJE01004634">
    <property type="protein sequence ID" value="VDI29868.1"/>
    <property type="molecule type" value="Genomic_DNA"/>
</dbReference>
<feature type="region of interest" description="Disordered" evidence="1">
    <location>
        <begin position="1"/>
        <end position="32"/>
    </location>
</feature>
<evidence type="ECO:0000313" key="3">
    <source>
        <dbReference type="Proteomes" id="UP000596742"/>
    </source>
</evidence>
<reference evidence="2" key="1">
    <citation type="submission" date="2018-11" db="EMBL/GenBank/DDBJ databases">
        <authorList>
            <person name="Alioto T."/>
            <person name="Alioto T."/>
        </authorList>
    </citation>
    <scope>NUCLEOTIDE SEQUENCE</scope>
</reference>
<sequence length="387" mass="44685">MIRTSKNIKTGDKRIHSDMEGDNVPPNSNTNDCNVDVFSSDLQLSFRYEEDPRSLFIIGYHRFLGRNVHHKEFMRKHYLNPDEDYLAKESCLQFALAEWENMINTEVINDVQAVDVFQMNQELEKPFLHSAFNEYLLEEDKKFEGSELLEHVKEKKKLLQETCQKIYTKMKLFSDQLLSVVSHKKSASERMMQDLFLSFVKIFDLTIFDTTYSPNLGFHFHNGRNVIQSEPDAVILSNTLTPEMEIESKVIAVVKVRQNYSNDRRNEPPDKKLKVRSVARDKMTGNIAAEHVDPLLKGEHIGEMLAVAESSSVFGQNGVFGFIVQGTKVTLVSLETKKEYFEYLKTKDKSKLFEAEVTYSKECNFLSKNGRKELIPILLGMEKLVNL</sequence>
<name>A0A8B6E8Q4_MYTGA</name>
<dbReference type="AlphaFoldDB" id="A0A8B6E8Q4"/>
<dbReference type="Proteomes" id="UP000596742">
    <property type="component" value="Unassembled WGS sequence"/>
</dbReference>
<evidence type="ECO:0000256" key="1">
    <source>
        <dbReference type="SAM" id="MobiDB-lite"/>
    </source>
</evidence>
<accession>A0A8B6E8Q4</accession>
<dbReference type="OrthoDB" id="6099380at2759"/>
<gene>
    <name evidence="2" type="ORF">MGAL_10B042540</name>
</gene>
<keyword evidence="3" id="KW-1185">Reference proteome</keyword>
<feature type="compositionally biased region" description="Basic and acidic residues" evidence="1">
    <location>
        <begin position="9"/>
        <end position="19"/>
    </location>
</feature>